<keyword evidence="6 8" id="KW-1133">Transmembrane helix</keyword>
<comment type="caution">
    <text evidence="9">The sequence shown here is derived from an EMBL/GenBank/DDBJ whole genome shotgun (WGS) entry which is preliminary data.</text>
</comment>
<evidence type="ECO:0000313" key="10">
    <source>
        <dbReference type="Proteomes" id="UP000179102"/>
    </source>
</evidence>
<protein>
    <recommendedName>
        <fullName evidence="11">Exosortase/archaeosortase family protein</fullName>
    </recommendedName>
</protein>
<dbReference type="InterPro" id="IPR026392">
    <property type="entry name" value="Exo/Archaeosortase_dom"/>
</dbReference>
<feature type="transmembrane region" description="Helical" evidence="8">
    <location>
        <begin position="73"/>
        <end position="94"/>
    </location>
</feature>
<proteinExistence type="predicted"/>
<evidence type="ECO:0000256" key="6">
    <source>
        <dbReference type="ARBA" id="ARBA00022989"/>
    </source>
</evidence>
<organism evidence="9 10">
    <name type="scientific">Candidatus Curtissbacteria bacterium RIFCSPHIGHO2_01_FULL_41_11</name>
    <dbReference type="NCBI Taxonomy" id="1797711"/>
    <lineage>
        <taxon>Bacteria</taxon>
        <taxon>Candidatus Curtissiibacteriota</taxon>
    </lineage>
</organism>
<dbReference type="NCBIfam" id="TIGR04178">
    <property type="entry name" value="exo_archaeo"/>
    <property type="match status" value="1"/>
</dbReference>
<name>A0A1F5G533_9BACT</name>
<keyword evidence="3" id="KW-0645">Protease</keyword>
<comment type="subcellular location">
    <subcellularLocation>
        <location evidence="1">Cell membrane</location>
        <topology evidence="1">Multi-pass membrane protein</topology>
    </subcellularLocation>
</comment>
<evidence type="ECO:0000256" key="4">
    <source>
        <dbReference type="ARBA" id="ARBA00022692"/>
    </source>
</evidence>
<evidence type="ECO:0000256" key="2">
    <source>
        <dbReference type="ARBA" id="ARBA00022475"/>
    </source>
</evidence>
<evidence type="ECO:0000256" key="8">
    <source>
        <dbReference type="SAM" id="Phobius"/>
    </source>
</evidence>
<evidence type="ECO:0000313" key="9">
    <source>
        <dbReference type="EMBL" id="OGD87010.1"/>
    </source>
</evidence>
<dbReference type="GO" id="GO:0005886">
    <property type="term" value="C:plasma membrane"/>
    <property type="evidence" value="ECO:0007669"/>
    <property type="project" value="UniProtKB-SubCell"/>
</dbReference>
<feature type="transmembrane region" description="Helical" evidence="8">
    <location>
        <begin position="106"/>
        <end position="130"/>
    </location>
</feature>
<dbReference type="Proteomes" id="UP000179102">
    <property type="component" value="Unassembled WGS sequence"/>
</dbReference>
<feature type="transmembrane region" description="Helical" evidence="8">
    <location>
        <begin position="142"/>
        <end position="165"/>
    </location>
</feature>
<sequence length="174" mass="19968">MLFPFINTFNQFLVKIIEPVLFLGLNEEVIIPYEARLVKVLLGFLSVPTAYSTSDSGIITLVGKTGGLDPIAIAWNCLGWQSLVLILSSIFVGLRGKFTMLSKLEALFIGLMITFWLNIFRLTAIFYLYYHYSRDVAMIFHNWGAIVITIVWLVVFWWFAFNFVLEERNPDLKG</sequence>
<evidence type="ECO:0000256" key="3">
    <source>
        <dbReference type="ARBA" id="ARBA00022670"/>
    </source>
</evidence>
<keyword evidence="7 8" id="KW-0472">Membrane</keyword>
<evidence type="ECO:0000256" key="7">
    <source>
        <dbReference type="ARBA" id="ARBA00023136"/>
    </source>
</evidence>
<dbReference type="AlphaFoldDB" id="A0A1F5G533"/>
<dbReference type="STRING" id="1797711.A2870_01715"/>
<dbReference type="GO" id="GO:0008233">
    <property type="term" value="F:peptidase activity"/>
    <property type="evidence" value="ECO:0007669"/>
    <property type="project" value="UniProtKB-KW"/>
</dbReference>
<evidence type="ECO:0000256" key="1">
    <source>
        <dbReference type="ARBA" id="ARBA00004651"/>
    </source>
</evidence>
<keyword evidence="5" id="KW-0378">Hydrolase</keyword>
<accession>A0A1F5G533</accession>
<gene>
    <name evidence="9" type="ORF">A2870_01715</name>
</gene>
<evidence type="ECO:0008006" key="11">
    <source>
        <dbReference type="Google" id="ProtNLM"/>
    </source>
</evidence>
<keyword evidence="2" id="KW-1003">Cell membrane</keyword>
<evidence type="ECO:0000256" key="5">
    <source>
        <dbReference type="ARBA" id="ARBA00022801"/>
    </source>
</evidence>
<keyword evidence="4 8" id="KW-0812">Transmembrane</keyword>
<dbReference type="GO" id="GO:0006508">
    <property type="term" value="P:proteolysis"/>
    <property type="evidence" value="ECO:0007669"/>
    <property type="project" value="UniProtKB-KW"/>
</dbReference>
<reference evidence="9 10" key="1">
    <citation type="journal article" date="2016" name="Nat. Commun.">
        <title>Thousands of microbial genomes shed light on interconnected biogeochemical processes in an aquifer system.</title>
        <authorList>
            <person name="Anantharaman K."/>
            <person name="Brown C.T."/>
            <person name="Hug L.A."/>
            <person name="Sharon I."/>
            <person name="Castelle C.J."/>
            <person name="Probst A.J."/>
            <person name="Thomas B.C."/>
            <person name="Singh A."/>
            <person name="Wilkins M.J."/>
            <person name="Karaoz U."/>
            <person name="Brodie E.L."/>
            <person name="Williams K.H."/>
            <person name="Hubbard S.S."/>
            <person name="Banfield J.F."/>
        </authorList>
    </citation>
    <scope>NUCLEOTIDE SEQUENCE [LARGE SCALE GENOMIC DNA]</scope>
</reference>
<dbReference type="EMBL" id="MFAZ01000024">
    <property type="protein sequence ID" value="OGD87010.1"/>
    <property type="molecule type" value="Genomic_DNA"/>
</dbReference>